<comment type="caution">
    <text evidence="1">The sequence shown here is derived from an EMBL/GenBank/DDBJ whole genome shotgun (WGS) entry which is preliminary data.</text>
</comment>
<evidence type="ECO:0000313" key="1">
    <source>
        <dbReference type="EMBL" id="KAJ3537389.1"/>
    </source>
</evidence>
<dbReference type="Proteomes" id="UP001148629">
    <property type="component" value="Unassembled WGS sequence"/>
</dbReference>
<organism evidence="1 2">
    <name type="scientific">Fusarium decemcellulare</name>
    <dbReference type="NCBI Taxonomy" id="57161"/>
    <lineage>
        <taxon>Eukaryota</taxon>
        <taxon>Fungi</taxon>
        <taxon>Dikarya</taxon>
        <taxon>Ascomycota</taxon>
        <taxon>Pezizomycotina</taxon>
        <taxon>Sordariomycetes</taxon>
        <taxon>Hypocreomycetidae</taxon>
        <taxon>Hypocreales</taxon>
        <taxon>Nectriaceae</taxon>
        <taxon>Fusarium</taxon>
        <taxon>Fusarium decemcellulare species complex</taxon>
    </lineage>
</organism>
<proteinExistence type="predicted"/>
<keyword evidence="2" id="KW-1185">Reference proteome</keyword>
<sequence length="240" mass="27437">MGAPHKKENSVFNHVAISVPDLEKAVEWYQEVFGFRRIRSDQTFNRDETPDSPYFRIYPPSMKKFKLAWLTSGNGVGIEIYEFITPKTTVPKLADKEEFEYARGGFFHIAITVADPDAVVKRCIETGGRQFGETVDVFGEKALNKLYTSSLIFETFYGATDVKPRLTYVANLNNGSVVRELNILRCPHAIEPRPFNKYVYGLPLFTIIWERKAVIVPSRFCSHLERIQISDDLSVNIVEC</sequence>
<protein>
    <submittedName>
        <fullName evidence="1">Uncharacterized protein</fullName>
    </submittedName>
</protein>
<gene>
    <name evidence="1" type="ORF">NM208_g6333</name>
</gene>
<reference evidence="1" key="1">
    <citation type="submission" date="2022-08" db="EMBL/GenBank/DDBJ databases">
        <title>Genome Sequence of Fusarium decemcellulare.</title>
        <authorList>
            <person name="Buettner E."/>
        </authorList>
    </citation>
    <scope>NUCLEOTIDE SEQUENCE</scope>
    <source>
        <strain evidence="1">Babe19</strain>
    </source>
</reference>
<accession>A0ACC1SDJ2</accession>
<dbReference type="EMBL" id="JANRMS010000582">
    <property type="protein sequence ID" value="KAJ3537389.1"/>
    <property type="molecule type" value="Genomic_DNA"/>
</dbReference>
<evidence type="ECO:0000313" key="2">
    <source>
        <dbReference type="Proteomes" id="UP001148629"/>
    </source>
</evidence>
<name>A0ACC1SDJ2_9HYPO</name>